<evidence type="ECO:0000313" key="2">
    <source>
        <dbReference type="Proteomes" id="UP000036867"/>
    </source>
</evidence>
<dbReference type="GeneID" id="301136366"/>
<dbReference type="OrthoDB" id="9770793at2"/>
<dbReference type="RefSeq" id="WP_053416877.1">
    <property type="nucleotide sequence ID" value="NZ_LILB01000005.1"/>
</dbReference>
<evidence type="ECO:0000313" key="1">
    <source>
        <dbReference type="EMBL" id="KOO48694.1"/>
    </source>
</evidence>
<keyword evidence="2" id="KW-1185">Reference proteome</keyword>
<dbReference type="EMBL" id="LILB01000005">
    <property type="protein sequence ID" value="KOO48694.1"/>
    <property type="molecule type" value="Genomic_DNA"/>
</dbReference>
<name>A0A0M0LC88_9BACL</name>
<reference evidence="2" key="1">
    <citation type="submission" date="2015-08" db="EMBL/GenBank/DDBJ databases">
        <title>Fjat-10028 dsm 16317.</title>
        <authorList>
            <person name="Liu B."/>
            <person name="Wang J."/>
            <person name="Zhu Y."/>
            <person name="Liu G."/>
            <person name="Chen Q."/>
            <person name="Chen Z."/>
            <person name="Lan J."/>
            <person name="Che J."/>
            <person name="Ge C."/>
            <person name="Shi H."/>
            <person name="Pan Z."/>
            <person name="Liu X."/>
        </authorList>
    </citation>
    <scope>NUCLEOTIDE SEQUENCE [LARGE SCALE GENOMIC DNA]</scope>
    <source>
        <strain evidence="2">DSM 16317</strain>
    </source>
</reference>
<dbReference type="InterPro" id="IPR010349">
    <property type="entry name" value="Asparaginase_II"/>
</dbReference>
<proteinExistence type="predicted"/>
<dbReference type="PATRIC" id="fig|263475.3.peg.3137"/>
<dbReference type="STRING" id="263475.AMD00_09645"/>
<organism evidence="1 2">
    <name type="scientific">Viridibacillus arvi</name>
    <dbReference type="NCBI Taxonomy" id="263475"/>
    <lineage>
        <taxon>Bacteria</taxon>
        <taxon>Bacillati</taxon>
        <taxon>Bacillota</taxon>
        <taxon>Bacilli</taxon>
        <taxon>Bacillales</taxon>
        <taxon>Caryophanaceae</taxon>
        <taxon>Viridibacillus</taxon>
    </lineage>
</organism>
<protein>
    <submittedName>
        <fullName evidence="1">Asparaginase</fullName>
    </submittedName>
</protein>
<dbReference type="PANTHER" id="PTHR42110:SF1">
    <property type="entry name" value="L-ASPARAGINASE, PUTATIVE (AFU_ORTHOLOGUE AFUA_3G11890)-RELATED"/>
    <property type="match status" value="1"/>
</dbReference>
<dbReference type="AlphaFoldDB" id="A0A0M0LC88"/>
<dbReference type="Pfam" id="PF06089">
    <property type="entry name" value="Asparaginase_II"/>
    <property type="match status" value="1"/>
</dbReference>
<gene>
    <name evidence="1" type="ORF">AMD00_09645</name>
</gene>
<dbReference type="PANTHER" id="PTHR42110">
    <property type="entry name" value="L-ASPARAGINASE, PUTATIVE (AFU_ORTHOLOGUE AFUA_3G11890)-RELATED"/>
    <property type="match status" value="1"/>
</dbReference>
<comment type="caution">
    <text evidence="1">The sequence shown here is derived from an EMBL/GenBank/DDBJ whole genome shotgun (WGS) entry which is preliminary data.</text>
</comment>
<dbReference type="Proteomes" id="UP000036867">
    <property type="component" value="Unassembled WGS sequence"/>
</dbReference>
<accession>A0A0M0LC88</accession>
<sequence length="338" mass="38168">MTYDILIKEYRANMLENTHTGIICGVNEQLQTAFHVGDTEQYVFLRSAAKPIQAIPVFMTNIIEKYQLTEQESALFMASHRGESYQVDALESMLSKLPVEEEELYCAPSYPLNKSPQHQVIREGKVKRKLYHNCAGKHMGFITVCRELGYSVDEYWKPEHPLQQQILHILAKLSNMAVDQIKIGIDGCGVPVFAIPLENMAICFLKLGCPDLIEDIEIRKAVVKLTAAMNRHNNMIASDNFICSTLLQSSNIVAKGGAQGVYCFALKEERIGIALKVMNGSEDVWPNIIASILEQINYKDKNMIQYLKELRPPFIKNDAGDIVGHIEDSFVVNQFKLI</sequence>